<keyword evidence="8" id="KW-1015">Disulfide bond</keyword>
<dbReference type="PRINTS" id="PR00014">
    <property type="entry name" value="FNTYPEIII"/>
</dbReference>
<keyword evidence="6" id="KW-1133">Transmembrane helix</keyword>
<dbReference type="CDD" id="cd00096">
    <property type="entry name" value="Ig"/>
    <property type="match status" value="2"/>
</dbReference>
<dbReference type="PANTHER" id="PTHR13817:SF166">
    <property type="entry name" value="NEURONAL IGCAM-RELATED"/>
    <property type="match status" value="1"/>
</dbReference>
<dbReference type="GO" id="GO:0045202">
    <property type="term" value="C:synapse"/>
    <property type="evidence" value="ECO:0007669"/>
    <property type="project" value="TreeGrafter"/>
</dbReference>
<evidence type="ECO:0000313" key="13">
    <source>
        <dbReference type="EMBL" id="KAG5670612.1"/>
    </source>
</evidence>
<dbReference type="SUPFAM" id="SSF49265">
    <property type="entry name" value="Fibronectin type III"/>
    <property type="match status" value="4"/>
</dbReference>
<proteinExistence type="predicted"/>
<feature type="domain" description="Fibronectin type-III" evidence="12">
    <location>
        <begin position="1378"/>
        <end position="1471"/>
    </location>
</feature>
<dbReference type="InterPro" id="IPR003961">
    <property type="entry name" value="FN3_dom"/>
</dbReference>
<organism evidence="13 14">
    <name type="scientific">Polypedilum vanderplanki</name>
    <name type="common">Sleeping chironomid midge</name>
    <dbReference type="NCBI Taxonomy" id="319348"/>
    <lineage>
        <taxon>Eukaryota</taxon>
        <taxon>Metazoa</taxon>
        <taxon>Ecdysozoa</taxon>
        <taxon>Arthropoda</taxon>
        <taxon>Hexapoda</taxon>
        <taxon>Insecta</taxon>
        <taxon>Pterygota</taxon>
        <taxon>Neoptera</taxon>
        <taxon>Endopterygota</taxon>
        <taxon>Diptera</taxon>
        <taxon>Nematocera</taxon>
        <taxon>Chironomoidea</taxon>
        <taxon>Chironomidae</taxon>
        <taxon>Chironominae</taxon>
        <taxon>Polypedilum</taxon>
        <taxon>Polypedilum</taxon>
    </lineage>
</organism>
<reference evidence="13" key="1">
    <citation type="submission" date="2021-03" db="EMBL/GenBank/DDBJ databases">
        <title>Chromosome level genome of the anhydrobiotic midge Polypedilum vanderplanki.</title>
        <authorList>
            <person name="Yoshida Y."/>
            <person name="Kikawada T."/>
            <person name="Gusev O."/>
        </authorList>
    </citation>
    <scope>NUCLEOTIDE SEQUENCE</scope>
    <source>
        <strain evidence="13">NIAS01</strain>
        <tissue evidence="13">Whole body or cell culture</tissue>
    </source>
</reference>
<dbReference type="Pfam" id="PF25059">
    <property type="entry name" value="FN3_DSCAM-DSCAML_C"/>
    <property type="match status" value="1"/>
</dbReference>
<dbReference type="InterPro" id="IPR013783">
    <property type="entry name" value="Ig-like_fold"/>
</dbReference>
<dbReference type="InterPro" id="IPR003598">
    <property type="entry name" value="Ig_sub2"/>
</dbReference>
<feature type="compositionally biased region" description="Polar residues" evidence="10">
    <location>
        <begin position="1801"/>
        <end position="1818"/>
    </location>
</feature>
<feature type="compositionally biased region" description="Polar residues" evidence="10">
    <location>
        <begin position="1868"/>
        <end position="1885"/>
    </location>
</feature>
<dbReference type="CDD" id="cd00063">
    <property type="entry name" value="FN3"/>
    <property type="match status" value="6"/>
</dbReference>
<dbReference type="Pfam" id="PF13927">
    <property type="entry name" value="Ig_3"/>
    <property type="match status" value="4"/>
</dbReference>
<gene>
    <name evidence="13" type="ORF">PVAND_000861</name>
</gene>
<evidence type="ECO:0000256" key="1">
    <source>
        <dbReference type="ARBA" id="ARBA00004479"/>
    </source>
</evidence>
<evidence type="ECO:0000256" key="8">
    <source>
        <dbReference type="ARBA" id="ARBA00023157"/>
    </source>
</evidence>
<feature type="domain" description="Ig-like" evidence="11">
    <location>
        <begin position="478"/>
        <end position="565"/>
    </location>
</feature>
<dbReference type="OrthoDB" id="6429135at2759"/>
<feature type="domain" description="Fibronectin type-III" evidence="12">
    <location>
        <begin position="1089"/>
        <end position="1185"/>
    </location>
</feature>
<evidence type="ECO:0000313" key="14">
    <source>
        <dbReference type="Proteomes" id="UP001107558"/>
    </source>
</evidence>
<evidence type="ECO:0000256" key="9">
    <source>
        <dbReference type="ARBA" id="ARBA00023319"/>
    </source>
</evidence>
<keyword evidence="3" id="KW-0732">Signal</keyword>
<name>A0A9J6BL73_POLVA</name>
<keyword evidence="5" id="KW-0130">Cell adhesion</keyword>
<dbReference type="EMBL" id="JADBJN010000003">
    <property type="protein sequence ID" value="KAG5670612.1"/>
    <property type="molecule type" value="Genomic_DNA"/>
</dbReference>
<keyword evidence="9" id="KW-0393">Immunoglobulin domain</keyword>
<dbReference type="InterPro" id="IPR036179">
    <property type="entry name" value="Ig-like_dom_sf"/>
</dbReference>
<feature type="domain" description="Ig-like" evidence="11">
    <location>
        <begin position="377"/>
        <end position="473"/>
    </location>
</feature>
<feature type="compositionally biased region" description="Basic and acidic residues" evidence="10">
    <location>
        <begin position="1845"/>
        <end position="1867"/>
    </location>
</feature>
<feature type="domain" description="Fibronectin type-III" evidence="12">
    <location>
        <begin position="858"/>
        <end position="977"/>
    </location>
</feature>
<dbReference type="SUPFAM" id="SSF48726">
    <property type="entry name" value="Immunoglobulin"/>
    <property type="match status" value="9"/>
</dbReference>
<dbReference type="InterPro" id="IPR056754">
    <property type="entry name" value="DSCAM/DSCAML_C"/>
</dbReference>
<sequence>MPMITWHTKDGSIVNSVPGLRQIQSNGTLYFPSFSSQFYRSDIHDQVYRCQASNHAGTIISRNIHVRAIFHQSYDVKIEGHEVFLNNIAFLRCTVSSHIREFVEITSWYRGEELLTDNSDISGRYIVTSGNVDLCIRVVRPDDAAKKFSCLTTNTLTGERKLSDVISLSIKEAPQNMAPQSSQKSIMEMSVDRGSKIHLPCNIQGNPLPIYTWYRLSDSGSYYSVPSSQRVIPSQTLLLIRNVDERDAGRWICKASNPYGELKLEIILKVHSFLTVHMSPQHQTINSGASGIFNCSISTSSDSQIEWFHNGKPIASEKFDNSDEIHGKSDKFTLVASNSLRINDVGRDDKGIYQCLVTSTRSSAQAAGELKLGDTMPEMIYRFIEQNVRSGPHISLKCSARGTPPPQFTWLLDSQPILDVTSLHRYAMGQYVDVSGDVISHLNISHVRADDGGLYKCIAKNSIGSVWHADRLNVFGAPYVRAISPIKAVAGEDLIVHCPYAGYPIESIRWERAGIEITSNSRYVVSNVQQGGYLKINQIDPNHDAGNYMCIVRSRSGEESKRDIQINVNSPPVIEPFSFPKNIQEGGRAQVTCAVSSGDMPVFFTWHKDGSPLSQSLQVLEKKEEFFSLLIFKDITARHSGKYTCYATNNAAKVNFTSELFVKVPPQWTFEPQDTHVMLGNAIAINCEANGYPKPTITWFKAKGRDSKEFQAVNSKSGTMLSVNFATTDDEGYYMCQANNEIGNGLKKIIFINVNEPARFDYASKNVSSRRNDPVILSCHAMGDEPLHISWTHNNNRIDLNNYRISIAEMKTDNGVRSQLSLSRSDRHDSGKYRCVAENQFGRSEHLIFLAVQESPDAPSNLEVLEVKSRTVKLSWKRPYDGNSPVLSYLVQYKPLKSMHEQTVVMPSTDEEWKGPHISNLTLPSVGVATSYDGVQREQATIGGLHPSTTYLMRMLVVNEIARSPYTDAIVIKTQEEAPTEAPHNIQVQSSSVGELIVTWQLPPKSSWNGELLGYHVNFTEERHNSFNINRTVSKTITVHGWATTKSIIGGLRKFTKYSIRIRAFNSVSPGPWSSAILGTTLEGVPEAPPQNVNCTSLSSQSMKISWQEPPAQFHGGIIQGYKILYRPLVKQLEFTASEVKRTSNMETYLHGLLKATNYSIRVLAFTSTGDGMHSIPLYCTTDEDVPEAPANIKASALTAESILISWLPPAQRNGMITHYTVYSKETGRKGQTRSNMVRVDENGYPCTFEARNLLENQKYDFWVTASTSVGEGEPTALITQTTNTRAPARIASFSQTIKVPVGTELTLECLAVGNPTPRARWLTRDRPVTFSPFYEVTTEGYLKIHSVEPSLSGNFTCSAKNLFGEDEIYYTVIALKPPASPQLSVQFATADSIKLKWEAPESGGIAILGYIILYRITGETWSRVELTPDQTSYAISGLKCGTQYIMKISAHNKVGDGQASDEINVWTKGKTPQAPDEKDFLKVNTTCLNMLLSSWNNGGCPISHFSIEYRSLGEIRWTVVSSDTSSLDGNKDSLVFCDFKPASWYQLRISAKNEAGKTSIQYNFATTTINGEPVPMPEYFPVDDVESVLIEGNDWMLLAISIILSVSFCMVFLILRYKGTVCPPSTDHYESHTIPNDIKDEHDSRRNQQVYTASPVKIIDKDNDSEMYEISPYATFSVTGGRTVSQSHSKTPTRGAHTPSALDYTMQFKTFGHPEDLDLNATAYPILPSSGFGHVKGKSSWHKQRYYNTDDDSTLSKSMTVVASSARLRNARDNPSQETRLITRGNPNTNRGKGHHNKNGSESDTSLSPTNEFSNAPTYRIPVKHSRDLFRPDSSTESNNDNSPIRERRSNTPRHINNEKRPRSTRDPNNSRSMDLLQSNNSTDSEVNLEEAMKFQPPNGFSDSREFSETECDRDHALELSLDMEVQEALENKINGKIQHEELTSLLVARYHEKKEQERNEYTIHV</sequence>
<feature type="domain" description="Fibronectin type-III" evidence="12">
    <location>
        <begin position="1189"/>
        <end position="1288"/>
    </location>
</feature>
<dbReference type="PANTHER" id="PTHR13817">
    <property type="entry name" value="TITIN"/>
    <property type="match status" value="1"/>
</dbReference>
<feature type="domain" description="Fibronectin type-III" evidence="12">
    <location>
        <begin position="1472"/>
        <end position="1573"/>
    </location>
</feature>
<evidence type="ECO:0000256" key="6">
    <source>
        <dbReference type="ARBA" id="ARBA00022989"/>
    </source>
</evidence>
<keyword evidence="14" id="KW-1185">Reference proteome</keyword>
<dbReference type="PROSITE" id="PS50835">
    <property type="entry name" value="IG_LIKE"/>
    <property type="match status" value="8"/>
</dbReference>
<keyword evidence="2" id="KW-0812">Transmembrane</keyword>
<dbReference type="GO" id="GO:0048812">
    <property type="term" value="P:neuron projection morphogenesis"/>
    <property type="evidence" value="ECO:0007669"/>
    <property type="project" value="UniProtKB-ARBA"/>
</dbReference>
<feature type="compositionally biased region" description="Polar residues" evidence="10">
    <location>
        <begin position="1834"/>
        <end position="1844"/>
    </location>
</feature>
<feature type="domain" description="Fibronectin type-III" evidence="12">
    <location>
        <begin position="982"/>
        <end position="1084"/>
    </location>
</feature>
<feature type="domain" description="Ig-like" evidence="11">
    <location>
        <begin position="179"/>
        <end position="265"/>
    </location>
</feature>
<dbReference type="GO" id="GO:0007156">
    <property type="term" value="P:homophilic cell adhesion via plasma membrane adhesion molecules"/>
    <property type="evidence" value="ECO:0007669"/>
    <property type="project" value="TreeGrafter"/>
</dbReference>
<dbReference type="InterPro" id="IPR013098">
    <property type="entry name" value="Ig_I-set"/>
</dbReference>
<evidence type="ECO:0000256" key="10">
    <source>
        <dbReference type="SAM" id="MobiDB-lite"/>
    </source>
</evidence>
<dbReference type="SMART" id="SM00408">
    <property type="entry name" value="IGc2"/>
    <property type="match status" value="8"/>
</dbReference>
<dbReference type="FunFam" id="2.60.40.10:FF:000017">
    <property type="entry name" value="Down syndrome cell adhesion molecule b"/>
    <property type="match status" value="1"/>
</dbReference>
<comment type="subcellular location">
    <subcellularLocation>
        <location evidence="1">Membrane</location>
        <topology evidence="1">Single-pass type I membrane protein</topology>
    </subcellularLocation>
</comment>
<feature type="domain" description="Ig-like" evidence="11">
    <location>
        <begin position="1288"/>
        <end position="1362"/>
    </location>
</feature>
<dbReference type="GO" id="GO:0016020">
    <property type="term" value="C:membrane"/>
    <property type="evidence" value="ECO:0007669"/>
    <property type="project" value="UniProtKB-SubCell"/>
</dbReference>
<feature type="compositionally biased region" description="Polar residues" evidence="10">
    <location>
        <begin position="1774"/>
        <end position="1792"/>
    </location>
</feature>
<keyword evidence="4" id="KW-0677">Repeat</keyword>
<dbReference type="GO" id="GO:0007416">
    <property type="term" value="P:synapse assembly"/>
    <property type="evidence" value="ECO:0007669"/>
    <property type="project" value="TreeGrafter"/>
</dbReference>
<dbReference type="InterPro" id="IPR036116">
    <property type="entry name" value="FN3_sf"/>
</dbReference>
<dbReference type="SMART" id="SM00409">
    <property type="entry name" value="IG"/>
    <property type="match status" value="9"/>
</dbReference>
<dbReference type="InterPro" id="IPR003599">
    <property type="entry name" value="Ig_sub"/>
</dbReference>
<dbReference type="FunFam" id="2.60.40.10:FF:000028">
    <property type="entry name" value="Neuronal cell adhesion molecule"/>
    <property type="match status" value="1"/>
</dbReference>
<feature type="domain" description="Ig-like" evidence="11">
    <location>
        <begin position="274"/>
        <end position="371"/>
    </location>
</feature>
<evidence type="ECO:0000256" key="3">
    <source>
        <dbReference type="ARBA" id="ARBA00022729"/>
    </source>
</evidence>
<dbReference type="CDD" id="cd20956">
    <property type="entry name" value="IgI_4_Dscam"/>
    <property type="match status" value="1"/>
</dbReference>
<evidence type="ECO:0000259" key="12">
    <source>
        <dbReference type="PROSITE" id="PS50853"/>
    </source>
</evidence>
<dbReference type="FunFam" id="2.60.40.10:FF:000333">
    <property type="entry name" value="Down syndrome cell adhesion molecule"/>
    <property type="match status" value="1"/>
</dbReference>
<dbReference type="FunFam" id="2.60.40.10:FF:000967">
    <property type="entry name" value="Uncharacterized protein, isoform D"/>
    <property type="match status" value="1"/>
</dbReference>
<dbReference type="Proteomes" id="UP001107558">
    <property type="component" value="Chromosome 3"/>
</dbReference>
<evidence type="ECO:0000256" key="7">
    <source>
        <dbReference type="ARBA" id="ARBA00023136"/>
    </source>
</evidence>
<feature type="domain" description="Ig-like" evidence="11">
    <location>
        <begin position="757"/>
        <end position="839"/>
    </location>
</feature>
<dbReference type="SMART" id="SM00060">
    <property type="entry name" value="FN3"/>
    <property type="match status" value="6"/>
</dbReference>
<feature type="domain" description="Ig-like" evidence="11">
    <location>
        <begin position="666"/>
        <end position="740"/>
    </location>
</feature>
<evidence type="ECO:0000256" key="2">
    <source>
        <dbReference type="ARBA" id="ARBA00022692"/>
    </source>
</evidence>
<feature type="region of interest" description="Disordered" evidence="10">
    <location>
        <begin position="1765"/>
        <end position="1885"/>
    </location>
</feature>
<dbReference type="PROSITE" id="PS50853">
    <property type="entry name" value="FN3"/>
    <property type="match status" value="6"/>
</dbReference>
<accession>A0A9J6BL73</accession>
<keyword evidence="7" id="KW-0472">Membrane</keyword>
<protein>
    <recommendedName>
        <fullName evidence="15">Down syndrome cell adhesion molecule-like protein Dscam2</fullName>
    </recommendedName>
</protein>
<dbReference type="Pfam" id="PF07679">
    <property type="entry name" value="I-set"/>
    <property type="match status" value="4"/>
</dbReference>
<dbReference type="Gene3D" id="2.60.40.10">
    <property type="entry name" value="Immunoglobulins"/>
    <property type="match status" value="16"/>
</dbReference>
<dbReference type="InterPro" id="IPR007110">
    <property type="entry name" value="Ig-like_dom"/>
</dbReference>
<evidence type="ECO:0008006" key="15">
    <source>
        <dbReference type="Google" id="ProtNLM"/>
    </source>
</evidence>
<evidence type="ECO:0000256" key="4">
    <source>
        <dbReference type="ARBA" id="ARBA00022737"/>
    </source>
</evidence>
<evidence type="ECO:0000256" key="5">
    <source>
        <dbReference type="ARBA" id="ARBA00022889"/>
    </source>
</evidence>
<dbReference type="Pfam" id="PF00041">
    <property type="entry name" value="fn3"/>
    <property type="match status" value="5"/>
</dbReference>
<dbReference type="InterPro" id="IPR050964">
    <property type="entry name" value="Striated_Muscle_Regulatory"/>
</dbReference>
<evidence type="ECO:0000259" key="11">
    <source>
        <dbReference type="PROSITE" id="PS50835"/>
    </source>
</evidence>
<dbReference type="FunFam" id="2.60.40.10:FF:000104">
    <property type="entry name" value="Down syndrome cell adhesion molecule b"/>
    <property type="match status" value="1"/>
</dbReference>
<comment type="caution">
    <text evidence="13">The sequence shown here is derived from an EMBL/GenBank/DDBJ whole genome shotgun (WGS) entry which is preliminary data.</text>
</comment>
<feature type="domain" description="Ig-like" evidence="11">
    <location>
        <begin position="572"/>
        <end position="657"/>
    </location>
</feature>
<dbReference type="FunFam" id="2.60.40.10:FF:000093">
    <property type="entry name" value="Down syndrome cell adhesion molecule, isoform B"/>
    <property type="match status" value="1"/>
</dbReference>